<organism evidence="2 3">
    <name type="scientific">Pseudomonas guineae</name>
    <dbReference type="NCBI Taxonomy" id="425504"/>
    <lineage>
        <taxon>Bacteria</taxon>
        <taxon>Pseudomonadati</taxon>
        <taxon>Pseudomonadota</taxon>
        <taxon>Gammaproteobacteria</taxon>
        <taxon>Pseudomonadales</taxon>
        <taxon>Pseudomonadaceae</taxon>
        <taxon>Pseudomonas</taxon>
    </lineage>
</organism>
<reference evidence="3" key="1">
    <citation type="submission" date="2016-10" db="EMBL/GenBank/DDBJ databases">
        <authorList>
            <person name="Varghese N."/>
            <person name="Submissions S."/>
        </authorList>
    </citation>
    <scope>NUCLEOTIDE SEQUENCE [LARGE SCALE GENOMIC DNA]</scope>
    <source>
        <strain evidence="3">LMG 24016</strain>
    </source>
</reference>
<gene>
    <name evidence="2" type="ORF">SAMN05216206_3456</name>
</gene>
<evidence type="ECO:0000313" key="3">
    <source>
        <dbReference type="Proteomes" id="UP000243606"/>
    </source>
</evidence>
<keyword evidence="3" id="KW-1185">Reference proteome</keyword>
<feature type="transmembrane region" description="Helical" evidence="1">
    <location>
        <begin position="23"/>
        <end position="46"/>
    </location>
</feature>
<protein>
    <submittedName>
        <fullName evidence="2">Uncharacterized protein</fullName>
    </submittedName>
</protein>
<accession>A0A1I3NF84</accession>
<keyword evidence="1" id="KW-0472">Membrane</keyword>
<name>A0A1I3NF84_9PSED</name>
<evidence type="ECO:0000313" key="2">
    <source>
        <dbReference type="EMBL" id="SFJ07797.1"/>
    </source>
</evidence>
<sequence length="47" mass="5244">MTNNQTCKKRVAHSAAKNSVRRYLVMLSPAGADLVLLFTLEVLLWIA</sequence>
<dbReference type="AlphaFoldDB" id="A0A1I3NF84"/>
<evidence type="ECO:0000256" key="1">
    <source>
        <dbReference type="SAM" id="Phobius"/>
    </source>
</evidence>
<proteinExistence type="predicted"/>
<dbReference type="Proteomes" id="UP000243606">
    <property type="component" value="Unassembled WGS sequence"/>
</dbReference>
<keyword evidence="1" id="KW-1133">Transmembrane helix</keyword>
<keyword evidence="1" id="KW-0812">Transmembrane</keyword>
<dbReference type="EMBL" id="FOQL01000005">
    <property type="protein sequence ID" value="SFJ07797.1"/>
    <property type="molecule type" value="Genomic_DNA"/>
</dbReference>